<feature type="site" description="Important for substrate specificity" evidence="5">
    <location>
        <position position="180"/>
    </location>
</feature>
<dbReference type="GO" id="GO:0005829">
    <property type="term" value="C:cytosol"/>
    <property type="evidence" value="ECO:0007669"/>
    <property type="project" value="TreeGrafter"/>
</dbReference>
<keyword evidence="2 5" id="KW-0808">Transferase</keyword>
<comment type="function">
    <text evidence="5">Catalyzes the reversible phosphorylation of S-methyl-5'-thioadenosine (MTA) to adenine and 5-methylthioribose-1-phosphate. Involved in the breakdown of MTA, a major by-product of polyamine biosynthesis. Responsible for the first step in the methionine salvage pathway after MTA has been generated from S-adenosylmethionine. Has broad substrate specificity with 6-aminopurine nucleosides as preferred substrates.</text>
</comment>
<dbReference type="eggNOG" id="arCOG01327">
    <property type="taxonomic scope" value="Archaea"/>
</dbReference>
<evidence type="ECO:0000313" key="7">
    <source>
        <dbReference type="EMBL" id="AFZ70382.1"/>
    </source>
</evidence>
<dbReference type="UniPathway" id="UPA00904">
    <property type="reaction ID" value="UER00873"/>
</dbReference>
<dbReference type="GO" id="GO:0006166">
    <property type="term" value="P:purine ribonucleoside salvage"/>
    <property type="evidence" value="ECO:0007669"/>
    <property type="project" value="UniProtKB-KW"/>
</dbReference>
<sequence>MVNRLGITLTVPKDVKAHVGIIGGSGLYKADIIENPKEVKVFTPYGEPSDYITVGEIKGVKVAFLPRHGKGHRYPPHKVNYRANIWALKSLGIKHVISVSAVGSLNENMKPGDFVIPDQFIDMTKLRNYTFFDGPTTVHVSMADPFCKYLSKKLYESSKSLGYTSHFGGTYICIEGPRFSTRAESRVWKEVFKADIIGMTLVPEVNLACEAQLCYSTLAMVTDYDVWAEKPVTAVEVERVMNQNIERARKILYDVIPKLSENPIEEECSCCKALEHAIQ</sequence>
<evidence type="ECO:0000313" key="8">
    <source>
        <dbReference type="Proteomes" id="UP000010469"/>
    </source>
</evidence>
<evidence type="ECO:0000256" key="5">
    <source>
        <dbReference type="HAMAP-Rule" id="MF_01963"/>
    </source>
</evidence>
<organism evidence="7 8">
    <name type="scientific">Caldisphaera lagunensis (strain DSM 15908 / JCM 11604 / ANMR 0165 / IC-154)</name>
    <dbReference type="NCBI Taxonomy" id="1056495"/>
    <lineage>
        <taxon>Archaea</taxon>
        <taxon>Thermoproteota</taxon>
        <taxon>Thermoprotei</taxon>
        <taxon>Acidilobales</taxon>
        <taxon>Caldisphaeraceae</taxon>
        <taxon>Caldisphaera</taxon>
    </lineage>
</organism>
<dbReference type="PANTHER" id="PTHR42679:SF3">
    <property type="entry name" value="S-METHYL-5'-THIOADENOSINE PHOSPHORYLASE"/>
    <property type="match status" value="1"/>
</dbReference>
<keyword evidence="8" id="KW-1185">Reference proteome</keyword>
<dbReference type="InterPro" id="IPR000845">
    <property type="entry name" value="Nucleoside_phosphorylase_d"/>
</dbReference>
<evidence type="ECO:0000256" key="1">
    <source>
        <dbReference type="ARBA" id="ARBA00022676"/>
    </source>
</evidence>
<feature type="site" description="Important for substrate specificity" evidence="5">
    <location>
        <position position="234"/>
    </location>
</feature>
<evidence type="ECO:0000256" key="4">
    <source>
        <dbReference type="ARBA" id="ARBA00063054"/>
    </source>
</evidence>
<feature type="binding site" evidence="5">
    <location>
        <position position="25"/>
    </location>
    <ligand>
        <name>phosphate</name>
        <dbReference type="ChEBI" id="CHEBI:43474"/>
    </ligand>
</feature>
<dbReference type="InterPro" id="IPR018099">
    <property type="entry name" value="Purine_phosphorylase-2_CS"/>
</dbReference>
<dbReference type="NCBIfam" id="TIGR01694">
    <property type="entry name" value="MTAP"/>
    <property type="match status" value="1"/>
</dbReference>
<protein>
    <recommendedName>
        <fullName evidence="5">S-methyl-5'-thioadenosine phosphorylase</fullName>
        <ecNumber evidence="5">2.4.2.28</ecNumber>
    </recommendedName>
    <alternativeName>
        <fullName evidence="5">5'-methylthioadenosine phosphorylase</fullName>
        <shortName evidence="5">MTA phosphorylase</shortName>
        <shortName evidence="5">MTAP</shortName>
    </alternativeName>
</protein>
<gene>
    <name evidence="5" type="primary">mtnP</name>
    <name evidence="7" type="ordered locus">Calag_0627</name>
</gene>
<dbReference type="AlphaFoldDB" id="L0AB60"/>
<dbReference type="KEGG" id="clg:Calag_0627"/>
<dbReference type="GO" id="GO:0017061">
    <property type="term" value="F:S-methyl-5-thioadenosine phosphorylase activity"/>
    <property type="evidence" value="ECO:0007669"/>
    <property type="project" value="UniProtKB-UniRule"/>
</dbReference>
<dbReference type="Pfam" id="PF01048">
    <property type="entry name" value="PNP_UDP_1"/>
    <property type="match status" value="1"/>
</dbReference>
<dbReference type="SUPFAM" id="SSF53167">
    <property type="entry name" value="Purine and uridine phosphorylases"/>
    <property type="match status" value="1"/>
</dbReference>
<dbReference type="PROSITE" id="PS01240">
    <property type="entry name" value="PNP_MTAP_2"/>
    <property type="match status" value="1"/>
</dbReference>
<dbReference type="InterPro" id="IPR035994">
    <property type="entry name" value="Nucleoside_phosphorylase_sf"/>
</dbReference>
<keyword evidence="3 5" id="KW-0660">Purine salvage</keyword>
<proteinExistence type="inferred from homology"/>
<dbReference type="InterPro" id="IPR010044">
    <property type="entry name" value="MTAP"/>
</dbReference>
<dbReference type="Proteomes" id="UP000010469">
    <property type="component" value="Chromosome"/>
</dbReference>
<comment type="pathway">
    <text evidence="5">Amino-acid biosynthesis; L-methionine biosynthesis via salvage pathway; S-methyl-5-thio-alpha-D-ribose 1-phosphate from S-methyl-5'-thioadenosine (phosphorylase route): step 1/1.</text>
</comment>
<accession>L0AB60</accession>
<feature type="binding site" evidence="5">
    <location>
        <begin position="100"/>
        <end position="101"/>
    </location>
    <ligand>
        <name>phosphate</name>
        <dbReference type="ChEBI" id="CHEBI:43474"/>
    </ligand>
</feature>
<dbReference type="OrthoDB" id="7681at2157"/>
<dbReference type="NCBIfam" id="NF006599">
    <property type="entry name" value="PRK09136.1"/>
    <property type="match status" value="1"/>
</dbReference>
<dbReference type="GO" id="GO:0019509">
    <property type="term" value="P:L-methionine salvage from methylthioadenosine"/>
    <property type="evidence" value="ECO:0007669"/>
    <property type="project" value="UniProtKB-UniRule"/>
</dbReference>
<reference evidence="8" key="1">
    <citation type="submission" date="2012-03" db="EMBL/GenBank/DDBJ databases">
        <title>Complete genome of Caldisphaera lagunensis DSM 15908.</title>
        <authorList>
            <person name="Lucas S."/>
            <person name="Copeland A."/>
            <person name="Lapidus A."/>
            <person name="Glavina del Rio T."/>
            <person name="Dalin E."/>
            <person name="Tice H."/>
            <person name="Bruce D."/>
            <person name="Goodwin L."/>
            <person name="Pitluck S."/>
            <person name="Peters L."/>
            <person name="Mikhailova N."/>
            <person name="Teshima H."/>
            <person name="Kyrpides N."/>
            <person name="Mavromatis K."/>
            <person name="Ivanova N."/>
            <person name="Brettin T."/>
            <person name="Detter J.C."/>
            <person name="Han C."/>
            <person name="Larimer F."/>
            <person name="Land M."/>
            <person name="Hauser L."/>
            <person name="Markowitz V."/>
            <person name="Cheng J.-F."/>
            <person name="Hugenholtz P."/>
            <person name="Woyke T."/>
            <person name="Wu D."/>
            <person name="Spring S."/>
            <person name="Schroeder M."/>
            <person name="Brambilla E."/>
            <person name="Klenk H.-P."/>
            <person name="Eisen J.A."/>
        </authorList>
    </citation>
    <scope>NUCLEOTIDE SEQUENCE [LARGE SCALE GENOMIC DNA]</scope>
    <source>
        <strain evidence="8">DSM 15908 / JCM 11604 / IC-154</strain>
    </source>
</reference>
<dbReference type="FunCoup" id="L0AB60">
    <property type="interactions" value="202"/>
</dbReference>
<evidence type="ECO:0000259" key="6">
    <source>
        <dbReference type="Pfam" id="PF01048"/>
    </source>
</evidence>
<dbReference type="HAMAP" id="MF_01963">
    <property type="entry name" value="MTAP"/>
    <property type="match status" value="1"/>
</dbReference>
<feature type="binding site" evidence="5">
    <location>
        <begin position="67"/>
        <end position="68"/>
    </location>
    <ligand>
        <name>phosphate</name>
        <dbReference type="ChEBI" id="CHEBI:43474"/>
    </ligand>
</feature>
<dbReference type="HOGENOM" id="CLU_054456_0_2_2"/>
<feature type="binding site" evidence="5">
    <location>
        <position position="199"/>
    </location>
    <ligand>
        <name>substrate</name>
    </ligand>
</feature>
<feature type="binding site" evidence="5">
    <location>
        <begin position="223"/>
        <end position="225"/>
    </location>
    <ligand>
        <name>substrate</name>
    </ligand>
</feature>
<comment type="catalytic activity">
    <reaction evidence="5">
        <text>S-methyl-5'-thioadenosine + phosphate = 5-(methylsulfanyl)-alpha-D-ribose 1-phosphate + adenine</text>
        <dbReference type="Rhea" id="RHEA:11852"/>
        <dbReference type="ChEBI" id="CHEBI:16708"/>
        <dbReference type="ChEBI" id="CHEBI:17509"/>
        <dbReference type="ChEBI" id="CHEBI:43474"/>
        <dbReference type="ChEBI" id="CHEBI:58533"/>
        <dbReference type="EC" id="2.4.2.28"/>
    </reaction>
</comment>
<feature type="binding site" evidence="5">
    <location>
        <position position="200"/>
    </location>
    <ligand>
        <name>phosphate</name>
        <dbReference type="ChEBI" id="CHEBI:43474"/>
    </ligand>
</feature>
<evidence type="ECO:0000256" key="3">
    <source>
        <dbReference type="ARBA" id="ARBA00022726"/>
    </source>
</evidence>
<dbReference type="STRING" id="1056495.Calag_0627"/>
<dbReference type="Gene3D" id="3.40.50.1580">
    <property type="entry name" value="Nucleoside phosphorylase domain"/>
    <property type="match status" value="1"/>
</dbReference>
<dbReference type="NCBIfam" id="NF006334">
    <property type="entry name" value="PRK08564.1"/>
    <property type="match status" value="1"/>
</dbReference>
<evidence type="ECO:0000256" key="2">
    <source>
        <dbReference type="ARBA" id="ARBA00022679"/>
    </source>
</evidence>
<dbReference type="InParanoid" id="L0AB60"/>
<comment type="similarity">
    <text evidence="5">Belongs to the PNP/MTAP phosphorylase family. MTAP subfamily.</text>
</comment>
<dbReference type="CDD" id="cd09010">
    <property type="entry name" value="MTAP_SsMTAPII_like_MTIP"/>
    <property type="match status" value="1"/>
</dbReference>
<keyword evidence="1 5" id="KW-0328">Glycosyltransferase</keyword>
<comment type="subunit">
    <text evidence="4 5">Homohexamer. Dimer of a homotrimer.</text>
</comment>
<name>L0AB60_CALLD</name>
<dbReference type="EC" id="2.4.2.28" evidence="5"/>
<dbReference type="PANTHER" id="PTHR42679">
    <property type="entry name" value="S-METHYL-5'-THIOADENOSINE PHOSPHORYLASE"/>
    <property type="match status" value="1"/>
</dbReference>
<dbReference type="EMBL" id="CP003378">
    <property type="protein sequence ID" value="AFZ70382.1"/>
    <property type="molecule type" value="Genomic_DNA"/>
</dbReference>
<dbReference type="FunFam" id="3.40.50.1580:FF:000012">
    <property type="entry name" value="Probable 6-oxopurine nucleoside phosphorylase"/>
    <property type="match status" value="1"/>
</dbReference>
<feature type="domain" description="Nucleoside phosphorylase" evidence="6">
    <location>
        <begin position="19"/>
        <end position="256"/>
    </location>
</feature>